<protein>
    <recommendedName>
        <fullName evidence="3">AMP nucleosidase</fullName>
        <ecNumber evidence="2">3.2.2.4</ecNumber>
    </recommendedName>
    <alternativeName>
        <fullName evidence="3">AMP nucleosidase</fullName>
    </alternativeName>
</protein>
<dbReference type="InterPro" id="IPR021826">
    <property type="entry name" value="PpnN_C"/>
</dbReference>
<sequence>MLDKVVQNKVAKAIVTPEGDMDVLSLAEVQRLQDISDGGLHKIFRQCCLAVLNCGSNMDDAEEVLSSFADFDVHVVQQYRGLKLEIDNAPASAFVDGEMIVGIRDNLFSVLRDIVYIHGELLGNCALDLSNSEGITNAVFHILRHANVLRPRIKPDTVVCWGGHSINSYEYQYTKKVGYELGLRHLNICTGCGPGAMKGPMKGANIAHAKQRVSDGRYIGITEPGIIAAESPNPIVNQLVIMPDIEKRLEAFVRLGHGIIVFPGGVGTAEEILYLLGILLHPRNADLPYPLVFTGPASAASYFGLIDEFIAETLGEEARSRYQIIIDDPAAAARAMKQGMEKVTAFRKLHSDAYHFNWVLHVDDHFQQPFEPSHDNMASLNLHLGQEPWKLAANLRRAMSGIVAGNVKANGIQAIKQHGPYHISGDTGLMQRLDALLEAFVEEKRMKINASRYVPCYRVIR</sequence>
<dbReference type="RefSeq" id="WP_110188291.1">
    <property type="nucleotide sequence ID" value="NZ_CP177354.1"/>
</dbReference>
<dbReference type="Pfam" id="PF11892">
    <property type="entry name" value="PpnN_C"/>
    <property type="match status" value="1"/>
</dbReference>
<evidence type="ECO:0000256" key="1">
    <source>
        <dbReference type="ARBA" id="ARBA00000274"/>
    </source>
</evidence>
<feature type="domain" description="Pyrimidine/purine nucleotide 5'-monophosphate nucleosidase C-terminal" evidence="4">
    <location>
        <begin position="340"/>
        <end position="460"/>
    </location>
</feature>
<dbReference type="InterPro" id="IPR037153">
    <property type="entry name" value="PpnN-like_sf"/>
</dbReference>
<comment type="caution">
    <text evidence="6">The sequence shown here is derived from an EMBL/GenBank/DDBJ whole genome shotgun (WGS) entry which is preliminary data.</text>
</comment>
<evidence type="ECO:0000259" key="5">
    <source>
        <dbReference type="Pfam" id="PF14793"/>
    </source>
</evidence>
<dbReference type="EC" id="3.2.2.4" evidence="2"/>
<dbReference type="EMBL" id="LAPT01000081">
    <property type="protein sequence ID" value="PXF30236.1"/>
    <property type="molecule type" value="Genomic_DNA"/>
</dbReference>
<evidence type="ECO:0000313" key="6">
    <source>
        <dbReference type="EMBL" id="PXF30236.1"/>
    </source>
</evidence>
<organism evidence="6 7">
    <name type="scientific">Pokkaliibacter plantistimulans</name>
    <dbReference type="NCBI Taxonomy" id="1635171"/>
    <lineage>
        <taxon>Bacteria</taxon>
        <taxon>Pseudomonadati</taxon>
        <taxon>Pseudomonadota</taxon>
        <taxon>Gammaproteobacteria</taxon>
        <taxon>Oceanospirillales</taxon>
        <taxon>Balneatrichaceae</taxon>
        <taxon>Pokkaliibacter</taxon>
    </lineage>
</organism>
<dbReference type="Proteomes" id="UP000248090">
    <property type="component" value="Unassembled WGS sequence"/>
</dbReference>
<dbReference type="NCBIfam" id="NF038390">
    <property type="entry name" value="Nsidase_PpnN"/>
    <property type="match status" value="1"/>
</dbReference>
<dbReference type="InterPro" id="IPR052341">
    <property type="entry name" value="LOG_family_nucleotidases"/>
</dbReference>
<reference evidence="6 7" key="1">
    <citation type="submission" date="2015-03" db="EMBL/GenBank/DDBJ databases">
        <authorList>
            <person name="Krishnan R."/>
            <person name="Midha S."/>
            <person name="Patil P.B."/>
            <person name="Rameshkumar N."/>
        </authorList>
    </citation>
    <scope>NUCLEOTIDE SEQUENCE [LARGE SCALE GENOMIC DNA]</scope>
    <source>
        <strain evidence="6 7">L1E11</strain>
    </source>
</reference>
<dbReference type="PANTHER" id="PTHR43393:SF1">
    <property type="entry name" value="PYRIMIDINE_PURINE NUCLEOTIDE 5'-MONOPHOSPHATE NUCLEOSIDASE"/>
    <property type="match status" value="1"/>
</dbReference>
<dbReference type="Pfam" id="PF14793">
    <property type="entry name" value="DUF4478"/>
    <property type="match status" value="1"/>
</dbReference>
<dbReference type="InterPro" id="IPR031100">
    <property type="entry name" value="LOG_fam"/>
</dbReference>
<evidence type="ECO:0000256" key="2">
    <source>
        <dbReference type="ARBA" id="ARBA00011985"/>
    </source>
</evidence>
<evidence type="ECO:0000259" key="4">
    <source>
        <dbReference type="Pfam" id="PF11892"/>
    </source>
</evidence>
<dbReference type="Pfam" id="PF03641">
    <property type="entry name" value="Lysine_decarbox"/>
    <property type="match status" value="1"/>
</dbReference>
<dbReference type="PANTHER" id="PTHR43393">
    <property type="entry name" value="CYTOKININ RIBOSIDE 5'-MONOPHOSPHATE PHOSPHORIBOHYDROLASE"/>
    <property type="match status" value="1"/>
</dbReference>
<keyword evidence="7" id="KW-1185">Reference proteome</keyword>
<accession>A0ABX5LU78</accession>
<dbReference type="Gene3D" id="3.40.50.450">
    <property type="match status" value="1"/>
</dbReference>
<dbReference type="SUPFAM" id="SSF102405">
    <property type="entry name" value="MCP/YpsA-like"/>
    <property type="match status" value="1"/>
</dbReference>
<proteinExistence type="predicted"/>
<name>A0ABX5LU78_9GAMM</name>
<evidence type="ECO:0000256" key="3">
    <source>
        <dbReference type="ARBA" id="ARBA00031983"/>
    </source>
</evidence>
<dbReference type="InterPro" id="IPR027820">
    <property type="entry name" value="PpnN_N"/>
</dbReference>
<dbReference type="Gene3D" id="3.30.1850.10">
    <property type="entry name" value="MoCo carrier protein-like"/>
    <property type="match status" value="1"/>
</dbReference>
<gene>
    <name evidence="6" type="ORF">WH50_16320</name>
</gene>
<feature type="domain" description="Pyrimidine/purine nucleotide 5'-monophosphate nucleosidase N-terminal" evidence="5">
    <location>
        <begin position="14"/>
        <end position="120"/>
    </location>
</feature>
<evidence type="ECO:0000313" key="7">
    <source>
        <dbReference type="Proteomes" id="UP000248090"/>
    </source>
</evidence>
<comment type="catalytic activity">
    <reaction evidence="1">
        <text>AMP + H2O = D-ribose 5-phosphate + adenine</text>
        <dbReference type="Rhea" id="RHEA:20129"/>
        <dbReference type="ChEBI" id="CHEBI:15377"/>
        <dbReference type="ChEBI" id="CHEBI:16708"/>
        <dbReference type="ChEBI" id="CHEBI:78346"/>
        <dbReference type="ChEBI" id="CHEBI:456215"/>
        <dbReference type="EC" id="3.2.2.4"/>
    </reaction>
</comment>
<dbReference type="InterPro" id="IPR049788">
    <property type="entry name" value="PpnN"/>
</dbReference>